<dbReference type="InterPro" id="IPR041667">
    <property type="entry name" value="Cupin_8"/>
</dbReference>
<dbReference type="AlphaFoldDB" id="A0A812P2W6"/>
<protein>
    <recommendedName>
        <fullName evidence="1">JmjC domain-containing protein</fullName>
    </recommendedName>
</protein>
<gene>
    <name evidence="2" type="ORF">SNAT2548_LOCUS17700</name>
</gene>
<keyword evidence="3" id="KW-1185">Reference proteome</keyword>
<dbReference type="InterPro" id="IPR014710">
    <property type="entry name" value="RmlC-like_jellyroll"/>
</dbReference>
<accession>A0A812P2W6</accession>
<dbReference type="PANTHER" id="PTHR12461">
    <property type="entry name" value="HYPOXIA-INDUCIBLE FACTOR 1 ALPHA INHIBITOR-RELATED"/>
    <property type="match status" value="1"/>
</dbReference>
<dbReference type="SUPFAM" id="SSF51197">
    <property type="entry name" value="Clavaminate synthase-like"/>
    <property type="match status" value="1"/>
</dbReference>
<dbReference type="InterPro" id="IPR003347">
    <property type="entry name" value="JmjC_dom"/>
</dbReference>
<dbReference type="PANTHER" id="PTHR12461:SF105">
    <property type="entry name" value="HYPOXIA-INDUCIBLE FACTOR 1-ALPHA INHIBITOR"/>
    <property type="match status" value="1"/>
</dbReference>
<dbReference type="Pfam" id="PF13621">
    <property type="entry name" value="Cupin_8"/>
    <property type="match status" value="1"/>
</dbReference>
<dbReference type="EMBL" id="CAJNDS010002120">
    <property type="protein sequence ID" value="CAE7338175.1"/>
    <property type="molecule type" value="Genomic_DNA"/>
</dbReference>
<comment type="caution">
    <text evidence="2">The sequence shown here is derived from an EMBL/GenBank/DDBJ whole genome shotgun (WGS) entry which is preliminary data.</text>
</comment>
<evidence type="ECO:0000313" key="2">
    <source>
        <dbReference type="EMBL" id="CAE7338175.1"/>
    </source>
</evidence>
<reference evidence="2" key="1">
    <citation type="submission" date="2021-02" db="EMBL/GenBank/DDBJ databases">
        <authorList>
            <person name="Dougan E. K."/>
            <person name="Rhodes N."/>
            <person name="Thang M."/>
            <person name="Chan C."/>
        </authorList>
    </citation>
    <scope>NUCLEOTIDE SEQUENCE</scope>
</reference>
<sequence length="203" mass="23075">MIYSCFHCDRMENFHSLLAGEKQVVLVPPGQHDVLNSTRYATQKQWLLAPVSGSQRYLGSTLRFTSKQTECTSDQSAVHPFRSAEANRKVSRGQWPDHVDFPVRRGTLRKGDTLYIPAYHWHWVATSTPPAMGIQDEGPLALSVNFWWWPIHNDKAMEDWSFQNECEPTPHAPVKGVTLSGLGHVDSSGNTIFVEDVWCSWFC</sequence>
<organism evidence="2 3">
    <name type="scientific">Symbiodinium natans</name>
    <dbReference type="NCBI Taxonomy" id="878477"/>
    <lineage>
        <taxon>Eukaryota</taxon>
        <taxon>Sar</taxon>
        <taxon>Alveolata</taxon>
        <taxon>Dinophyceae</taxon>
        <taxon>Suessiales</taxon>
        <taxon>Symbiodiniaceae</taxon>
        <taxon>Symbiodinium</taxon>
    </lineage>
</organism>
<proteinExistence type="predicted"/>
<evidence type="ECO:0000259" key="1">
    <source>
        <dbReference type="PROSITE" id="PS51184"/>
    </source>
</evidence>
<evidence type="ECO:0000313" key="3">
    <source>
        <dbReference type="Proteomes" id="UP000604046"/>
    </source>
</evidence>
<feature type="domain" description="JmjC" evidence="1">
    <location>
        <begin position="1"/>
        <end position="165"/>
    </location>
</feature>
<dbReference type="PROSITE" id="PS51184">
    <property type="entry name" value="JMJC"/>
    <property type="match status" value="1"/>
</dbReference>
<dbReference type="Proteomes" id="UP000604046">
    <property type="component" value="Unassembled WGS sequence"/>
</dbReference>
<dbReference type="Gene3D" id="2.60.120.10">
    <property type="entry name" value="Jelly Rolls"/>
    <property type="match status" value="1"/>
</dbReference>
<dbReference type="OrthoDB" id="415211at2759"/>
<name>A0A812P2W6_9DINO</name>